<sequence>MTSKVPASTSSTSLVSNANTISSRVPLNPRQTPQKDYAAAFGDLQSRYGVAASHNPISTPVVKKKQAKDSTQALAAQSAPGTSEGAPSDGSTGRFDGPSPDGLKNKKRGISRFFPWIGLIIFMWVNDIVLMRIRQMKARRFG</sequence>
<evidence type="ECO:0000256" key="1">
    <source>
        <dbReference type="SAM" id="MobiDB-lite"/>
    </source>
</evidence>
<name>A0A9W9E0N6_9AGAR</name>
<gene>
    <name evidence="3" type="ORF">C8J55DRAFT_554297</name>
</gene>
<keyword evidence="2" id="KW-0472">Membrane</keyword>
<keyword evidence="2" id="KW-1133">Transmembrane helix</keyword>
<feature type="compositionally biased region" description="Polar residues" evidence="1">
    <location>
        <begin position="69"/>
        <end position="81"/>
    </location>
</feature>
<proteinExistence type="predicted"/>
<reference evidence="3" key="2">
    <citation type="journal article" date="2023" name="Proc. Natl. Acad. Sci. U.S.A.">
        <title>A global phylogenomic analysis of the shiitake genus Lentinula.</title>
        <authorList>
            <person name="Sierra-Patev S."/>
            <person name="Min B."/>
            <person name="Naranjo-Ortiz M."/>
            <person name="Looney B."/>
            <person name="Konkel Z."/>
            <person name="Slot J.C."/>
            <person name="Sakamoto Y."/>
            <person name="Steenwyk J.L."/>
            <person name="Rokas A."/>
            <person name="Carro J."/>
            <person name="Camarero S."/>
            <person name="Ferreira P."/>
            <person name="Molpeceres G."/>
            <person name="Ruiz-Duenas F.J."/>
            <person name="Serrano A."/>
            <person name="Henrissat B."/>
            <person name="Drula E."/>
            <person name="Hughes K.W."/>
            <person name="Mata J.L."/>
            <person name="Ishikawa N.K."/>
            <person name="Vargas-Isla R."/>
            <person name="Ushijima S."/>
            <person name="Smith C.A."/>
            <person name="Donoghue J."/>
            <person name="Ahrendt S."/>
            <person name="Andreopoulos W."/>
            <person name="He G."/>
            <person name="LaButti K."/>
            <person name="Lipzen A."/>
            <person name="Ng V."/>
            <person name="Riley R."/>
            <person name="Sandor L."/>
            <person name="Barry K."/>
            <person name="Martinez A.T."/>
            <person name="Xiao Y."/>
            <person name="Gibbons J.G."/>
            <person name="Terashima K."/>
            <person name="Grigoriev I.V."/>
            <person name="Hibbett D."/>
        </authorList>
    </citation>
    <scope>NUCLEOTIDE SEQUENCE</scope>
    <source>
        <strain evidence="3">Sp2 HRB7682 ss15</strain>
    </source>
</reference>
<dbReference type="Proteomes" id="UP001150238">
    <property type="component" value="Unassembled WGS sequence"/>
</dbReference>
<protein>
    <submittedName>
        <fullName evidence="3">Uncharacterized protein</fullName>
    </submittedName>
</protein>
<reference evidence="3" key="1">
    <citation type="submission" date="2022-08" db="EMBL/GenBank/DDBJ databases">
        <authorList>
            <consortium name="DOE Joint Genome Institute"/>
            <person name="Min B."/>
            <person name="Riley R."/>
            <person name="Sierra-Patev S."/>
            <person name="Naranjo-Ortiz M."/>
            <person name="Looney B."/>
            <person name="Konkel Z."/>
            <person name="Slot J.C."/>
            <person name="Sakamoto Y."/>
            <person name="Steenwyk J.L."/>
            <person name="Rokas A."/>
            <person name="Carro J."/>
            <person name="Camarero S."/>
            <person name="Ferreira P."/>
            <person name="Molpeceres G."/>
            <person name="Ruiz-Duenas F.J."/>
            <person name="Serrano A."/>
            <person name="Henrissat B."/>
            <person name="Drula E."/>
            <person name="Hughes K.W."/>
            <person name="Mata J.L."/>
            <person name="Ishikawa N.K."/>
            <person name="Vargas-Isla R."/>
            <person name="Ushijima S."/>
            <person name="Smith C.A."/>
            <person name="Ahrendt S."/>
            <person name="Andreopoulos W."/>
            <person name="He G."/>
            <person name="Labutti K."/>
            <person name="Lipzen A."/>
            <person name="Ng V."/>
            <person name="Sandor L."/>
            <person name="Barry K."/>
            <person name="Martinez A.T."/>
            <person name="Xiao Y."/>
            <person name="Gibbons J.G."/>
            <person name="Terashima K."/>
            <person name="Hibbett D.S."/>
            <person name="Grigoriev I.V."/>
        </authorList>
    </citation>
    <scope>NUCLEOTIDE SEQUENCE</scope>
    <source>
        <strain evidence="3">Sp2 HRB7682 ss15</strain>
    </source>
</reference>
<evidence type="ECO:0000313" key="4">
    <source>
        <dbReference type="Proteomes" id="UP001150238"/>
    </source>
</evidence>
<feature type="transmembrane region" description="Helical" evidence="2">
    <location>
        <begin position="113"/>
        <end position="133"/>
    </location>
</feature>
<organism evidence="3 4">
    <name type="scientific">Lentinula lateritia</name>
    <dbReference type="NCBI Taxonomy" id="40482"/>
    <lineage>
        <taxon>Eukaryota</taxon>
        <taxon>Fungi</taxon>
        <taxon>Dikarya</taxon>
        <taxon>Basidiomycota</taxon>
        <taxon>Agaricomycotina</taxon>
        <taxon>Agaricomycetes</taxon>
        <taxon>Agaricomycetidae</taxon>
        <taxon>Agaricales</taxon>
        <taxon>Marasmiineae</taxon>
        <taxon>Omphalotaceae</taxon>
        <taxon>Lentinula</taxon>
    </lineage>
</organism>
<keyword evidence="2" id="KW-0812">Transmembrane</keyword>
<feature type="region of interest" description="Disordered" evidence="1">
    <location>
        <begin position="1"/>
        <end position="34"/>
    </location>
</feature>
<dbReference type="EMBL" id="JANVFS010000002">
    <property type="protein sequence ID" value="KAJ4494665.1"/>
    <property type="molecule type" value="Genomic_DNA"/>
</dbReference>
<feature type="region of interest" description="Disordered" evidence="1">
    <location>
        <begin position="59"/>
        <end position="105"/>
    </location>
</feature>
<comment type="caution">
    <text evidence="3">The sequence shown here is derived from an EMBL/GenBank/DDBJ whole genome shotgun (WGS) entry which is preliminary data.</text>
</comment>
<evidence type="ECO:0000313" key="3">
    <source>
        <dbReference type="EMBL" id="KAJ4494665.1"/>
    </source>
</evidence>
<evidence type="ECO:0000256" key="2">
    <source>
        <dbReference type="SAM" id="Phobius"/>
    </source>
</evidence>
<dbReference type="AlphaFoldDB" id="A0A9W9E0N6"/>
<accession>A0A9W9E0N6</accession>